<evidence type="ECO:0000313" key="3">
    <source>
        <dbReference type="EMBL" id="PGH17618.1"/>
    </source>
</evidence>
<name>A0A2B7Y9M2_9EURO</name>
<evidence type="ECO:0008006" key="5">
    <source>
        <dbReference type="Google" id="ProtNLM"/>
    </source>
</evidence>
<feature type="compositionally biased region" description="Polar residues" evidence="1">
    <location>
        <begin position="122"/>
        <end position="133"/>
    </location>
</feature>
<dbReference type="EMBL" id="PDNB01000009">
    <property type="protein sequence ID" value="PGH17618.1"/>
    <property type="molecule type" value="Genomic_DNA"/>
</dbReference>
<evidence type="ECO:0000256" key="1">
    <source>
        <dbReference type="SAM" id="MobiDB-lite"/>
    </source>
</evidence>
<proteinExistence type="predicted"/>
<reference evidence="3 4" key="1">
    <citation type="submission" date="2017-10" db="EMBL/GenBank/DDBJ databases">
        <title>Comparative genomics in systemic dimorphic fungi from Ajellomycetaceae.</title>
        <authorList>
            <person name="Munoz J.F."/>
            <person name="Mcewen J.G."/>
            <person name="Clay O.K."/>
            <person name="Cuomo C.A."/>
        </authorList>
    </citation>
    <scope>NUCLEOTIDE SEQUENCE [LARGE SCALE GENOMIC DNA]</scope>
    <source>
        <strain evidence="3 4">UAMH5409</strain>
    </source>
</reference>
<protein>
    <recommendedName>
        <fullName evidence="5">Extracellular membrane protein CFEM domain-containing protein</fullName>
    </recommendedName>
</protein>
<keyword evidence="4" id="KW-1185">Reference proteome</keyword>
<dbReference type="Proteomes" id="UP000223968">
    <property type="component" value="Unassembled WGS sequence"/>
</dbReference>
<feature type="compositionally biased region" description="Polar residues" evidence="1">
    <location>
        <begin position="142"/>
        <end position="154"/>
    </location>
</feature>
<evidence type="ECO:0000313" key="4">
    <source>
        <dbReference type="Proteomes" id="UP000223968"/>
    </source>
</evidence>
<keyword evidence="2" id="KW-0732">Signal</keyword>
<dbReference type="OrthoDB" id="5427833at2759"/>
<evidence type="ECO:0000256" key="2">
    <source>
        <dbReference type="SAM" id="SignalP"/>
    </source>
</evidence>
<accession>A0A2B7Y9M2</accession>
<feature type="chain" id="PRO_5012248052" description="Extracellular membrane protein CFEM domain-containing protein" evidence="2">
    <location>
        <begin position="22"/>
        <end position="235"/>
    </location>
</feature>
<comment type="caution">
    <text evidence="3">The sequence shown here is derived from an EMBL/GenBank/DDBJ whole genome shotgun (WGS) entry which is preliminary data.</text>
</comment>
<feature type="compositionally biased region" description="Low complexity" evidence="1">
    <location>
        <begin position="155"/>
        <end position="185"/>
    </location>
</feature>
<dbReference type="AlphaFoldDB" id="A0A2B7Y9M2"/>
<sequence length="235" mass="24396">MHKKHWTRYVLFACKAPVILAVSLDQIQPIVSFTPSCTRVYTSQISNCTASDFTNRGSCSPECIESLEAVSVALNNECVGTRASSGSLIGLFFQGIGVQTLCPNAGGERDAAPTDTLDIASITESKNSQPTRTATEREGPSLLSTDNPDATNTTSASGSDSVVAPSAPSATTSATQTTSEPSTTVGGPTNDPFGGFGNALDIIAPNAGLPTFRTRRSQNMLTGIAAAVVLFGMRL</sequence>
<feature type="region of interest" description="Disordered" evidence="1">
    <location>
        <begin position="121"/>
        <end position="197"/>
    </location>
</feature>
<gene>
    <name evidence="3" type="ORF">AJ79_00979</name>
</gene>
<organism evidence="3 4">
    <name type="scientific">Helicocarpus griseus UAMH5409</name>
    <dbReference type="NCBI Taxonomy" id="1447875"/>
    <lineage>
        <taxon>Eukaryota</taxon>
        <taxon>Fungi</taxon>
        <taxon>Dikarya</taxon>
        <taxon>Ascomycota</taxon>
        <taxon>Pezizomycotina</taxon>
        <taxon>Eurotiomycetes</taxon>
        <taxon>Eurotiomycetidae</taxon>
        <taxon>Onygenales</taxon>
        <taxon>Ajellomycetaceae</taxon>
        <taxon>Helicocarpus</taxon>
    </lineage>
</organism>
<feature type="signal peptide" evidence="2">
    <location>
        <begin position="1"/>
        <end position="21"/>
    </location>
</feature>